<feature type="domain" description="Mycothiol-dependent maleylpyruvate isomerase metal-binding" evidence="2">
    <location>
        <begin position="29"/>
        <end position="156"/>
    </location>
</feature>
<dbReference type="eggNOG" id="COG3154">
    <property type="taxonomic scope" value="Bacteria"/>
</dbReference>
<dbReference type="STRING" id="590998.Celf_0878"/>
<dbReference type="EMBL" id="CP002666">
    <property type="protein sequence ID" value="AEE45016.1"/>
    <property type="molecule type" value="Genomic_DNA"/>
</dbReference>
<dbReference type="Pfam" id="PF11716">
    <property type="entry name" value="MDMPI_N"/>
    <property type="match status" value="1"/>
</dbReference>
<accession>F4H0P3</accession>
<dbReference type="SUPFAM" id="SSF109854">
    <property type="entry name" value="DinB/YfiT-like putative metalloenzymes"/>
    <property type="match status" value="1"/>
</dbReference>
<dbReference type="InterPro" id="IPR017517">
    <property type="entry name" value="Maleyloyr_isom"/>
</dbReference>
<dbReference type="PANTHER" id="PTHR40758:SF1">
    <property type="entry name" value="CONSERVED PROTEIN"/>
    <property type="match status" value="1"/>
</dbReference>
<dbReference type="InterPro" id="IPR010872">
    <property type="entry name" value="MDMPI_C-term_domain"/>
</dbReference>
<dbReference type="NCBIfam" id="TIGR03083">
    <property type="entry name" value="maleylpyruvate isomerase family mycothiol-dependent enzyme"/>
    <property type="match status" value="1"/>
</dbReference>
<keyword evidence="4" id="KW-1185">Reference proteome</keyword>
<name>F4H0P3_CELFA</name>
<evidence type="ECO:0000313" key="4">
    <source>
        <dbReference type="Proteomes" id="UP000008460"/>
    </source>
</evidence>
<dbReference type="Gene3D" id="1.20.120.450">
    <property type="entry name" value="dinb family like domain"/>
    <property type="match status" value="1"/>
</dbReference>
<dbReference type="InterPro" id="IPR034660">
    <property type="entry name" value="DinB/YfiT-like"/>
</dbReference>
<gene>
    <name evidence="3" type="ordered locus">Celf_0878</name>
</gene>
<dbReference type="KEGG" id="cfi:Celf_0878"/>
<dbReference type="Pfam" id="PF07398">
    <property type="entry name" value="MDMPI_C"/>
    <property type="match status" value="1"/>
</dbReference>
<dbReference type="GO" id="GO:0005886">
    <property type="term" value="C:plasma membrane"/>
    <property type="evidence" value="ECO:0007669"/>
    <property type="project" value="TreeGrafter"/>
</dbReference>
<evidence type="ECO:0008006" key="5">
    <source>
        <dbReference type="Google" id="ProtNLM"/>
    </source>
</evidence>
<dbReference type="HOGENOM" id="CLU_070584_1_0_11"/>
<evidence type="ECO:0000259" key="1">
    <source>
        <dbReference type="Pfam" id="PF07398"/>
    </source>
</evidence>
<proteinExistence type="predicted"/>
<feature type="domain" description="MDMPI C-terminal" evidence="1">
    <location>
        <begin position="171"/>
        <end position="284"/>
    </location>
</feature>
<dbReference type="Proteomes" id="UP000008460">
    <property type="component" value="Chromosome"/>
</dbReference>
<reference evidence="3 4" key="1">
    <citation type="submission" date="2011-04" db="EMBL/GenBank/DDBJ databases">
        <title>Complete sequence of Cellulomonas fimi ATCC 484.</title>
        <authorList>
            <consortium name="US DOE Joint Genome Institute"/>
            <person name="Lucas S."/>
            <person name="Han J."/>
            <person name="Lapidus A."/>
            <person name="Cheng J.-F."/>
            <person name="Goodwin L."/>
            <person name="Pitluck S."/>
            <person name="Peters L."/>
            <person name="Chertkov O."/>
            <person name="Detter J.C."/>
            <person name="Han C."/>
            <person name="Tapia R."/>
            <person name="Land M."/>
            <person name="Hauser L."/>
            <person name="Kyrpides N."/>
            <person name="Ivanova N."/>
            <person name="Ovchinnikova G."/>
            <person name="Pagani I."/>
            <person name="Mead D."/>
            <person name="Brumm P."/>
            <person name="Woyke T."/>
        </authorList>
    </citation>
    <scope>NUCLEOTIDE SEQUENCE [LARGE SCALE GENOMIC DNA]</scope>
    <source>
        <strain evidence="4">ATCC 484 / DSM 20113 / JCM 1341 / NBRC 15513 / NCIMB 8980 / NCTC 7547</strain>
    </source>
</reference>
<evidence type="ECO:0000313" key="3">
    <source>
        <dbReference type="EMBL" id="AEE45016.1"/>
    </source>
</evidence>
<protein>
    <recommendedName>
        <fullName evidence="5">Mycothiol-dependent maleylpyruvate isomerase metal-binding domain-containing protein</fullName>
    </recommendedName>
</protein>
<dbReference type="PANTHER" id="PTHR40758">
    <property type="entry name" value="CONSERVED PROTEIN"/>
    <property type="match status" value="1"/>
</dbReference>
<evidence type="ECO:0000259" key="2">
    <source>
        <dbReference type="Pfam" id="PF11716"/>
    </source>
</evidence>
<dbReference type="InterPro" id="IPR024344">
    <property type="entry name" value="MDMPI_metal-binding"/>
</dbReference>
<dbReference type="AlphaFoldDB" id="F4H0P3"/>
<organism evidence="3 4">
    <name type="scientific">Cellulomonas fimi (strain ATCC 484 / DSM 20113 / JCM 1341 / CCUG 24087 / LMG 16345 / NBRC 15513 / NCIMB 8980 / NCTC 7547 / NRS-133)</name>
    <dbReference type="NCBI Taxonomy" id="590998"/>
    <lineage>
        <taxon>Bacteria</taxon>
        <taxon>Bacillati</taxon>
        <taxon>Actinomycetota</taxon>
        <taxon>Actinomycetes</taxon>
        <taxon>Micrococcales</taxon>
        <taxon>Cellulomonadaceae</taxon>
        <taxon>Cellulomonas</taxon>
    </lineage>
</organism>
<dbReference type="GO" id="GO:0046872">
    <property type="term" value="F:metal ion binding"/>
    <property type="evidence" value="ECO:0007669"/>
    <property type="project" value="InterPro"/>
</dbReference>
<sequence>MRHPLVGGDRYGRAMTTPSAALPFSDVIRTESARAADVLAAAPPDARVPACPDWSAGDLAHHLGEVQGFWAQVVALAGPDAVVDLGGDPPAGVVEPPRPPEEELVGGLRGASATLLDALAAHGPSERCWSWSAHGGDVAWVLRRQAHEVLVHRVDAEQVAGVPVTPPDVAVAADGVDEMLAVMMSGLPDWASFTPDPAARVRVVARDAGRSWLVALGRFTGTSPRTGATYDLDAGELVARDLPAVEAGAAATVTGTAWDLDRWLWGRGTLEVLEVDGDAAVVDRFRAVLVESSQ</sequence>